<protein>
    <recommendedName>
        <fullName evidence="1">NAD-dependent DNA ligase N-terminal domain-containing protein</fullName>
    </recommendedName>
</protein>
<dbReference type="Pfam" id="PF01653">
    <property type="entry name" value="DNA_ligase_aden"/>
    <property type="match status" value="1"/>
</dbReference>
<dbReference type="InterPro" id="IPR013840">
    <property type="entry name" value="DNAligase_N"/>
</dbReference>
<reference evidence="2" key="1">
    <citation type="submission" date="2018-05" db="EMBL/GenBank/DDBJ databases">
        <authorList>
            <person name="Lanie J.A."/>
            <person name="Ng W.-L."/>
            <person name="Kazmierczak K.M."/>
            <person name="Andrzejewski T.M."/>
            <person name="Davidsen T.M."/>
            <person name="Wayne K.J."/>
            <person name="Tettelin H."/>
            <person name="Glass J.I."/>
            <person name="Rusch D."/>
            <person name="Podicherti R."/>
            <person name="Tsui H.-C.T."/>
            <person name="Winkler M.E."/>
        </authorList>
    </citation>
    <scope>NUCLEOTIDE SEQUENCE</scope>
</reference>
<name>A0A383D734_9ZZZZ</name>
<proteinExistence type="predicted"/>
<dbReference type="GO" id="GO:0003911">
    <property type="term" value="F:DNA ligase (NAD+) activity"/>
    <property type="evidence" value="ECO:0007669"/>
    <property type="project" value="InterPro"/>
</dbReference>
<dbReference type="SUPFAM" id="SSF56091">
    <property type="entry name" value="DNA ligase/mRNA capping enzyme, catalytic domain"/>
    <property type="match status" value="1"/>
</dbReference>
<evidence type="ECO:0000259" key="1">
    <source>
        <dbReference type="SMART" id="SM00532"/>
    </source>
</evidence>
<dbReference type="AlphaFoldDB" id="A0A383D734"/>
<feature type="non-terminal residue" evidence="2">
    <location>
        <position position="1"/>
    </location>
</feature>
<dbReference type="EMBL" id="UINC01214913">
    <property type="protein sequence ID" value="SVE40357.1"/>
    <property type="molecule type" value="Genomic_DNA"/>
</dbReference>
<feature type="domain" description="NAD-dependent DNA ligase N-terminal" evidence="1">
    <location>
        <begin position="3"/>
        <end position="237"/>
    </location>
</feature>
<organism evidence="2">
    <name type="scientific">marine metagenome</name>
    <dbReference type="NCBI Taxonomy" id="408172"/>
    <lineage>
        <taxon>unclassified sequences</taxon>
        <taxon>metagenomes</taxon>
        <taxon>ecological metagenomes</taxon>
    </lineage>
</organism>
<evidence type="ECO:0000313" key="2">
    <source>
        <dbReference type="EMBL" id="SVE40357.1"/>
    </source>
</evidence>
<dbReference type="InterPro" id="IPR013839">
    <property type="entry name" value="DNAligase_adenylation"/>
</dbReference>
<sequence length="237" mass="25968">HHDSPAQRVGGAPTSDFPTVVHATPMLSLDNSYSREDGVAFDSRVHNGLGLGQAEDEDDDEAVEYVAELKIDGVALSLIYEDSRLVRAVTRGDGLQGDEVTNNARTIGAIPLRLRQPGVTCHVRGEVYMARGDFAALNQGQEETGQPVFANPRNSTAGTLKLQNPKAVAERRLRYFAYWIDRPLPHTYATHAERLGALKNLGFPVNPEWANCPSLEDVFAFYDRCGAARGDLAYEVD</sequence>
<gene>
    <name evidence="2" type="ORF">METZ01_LOCUS493211</name>
</gene>
<dbReference type="Gene3D" id="3.30.470.30">
    <property type="entry name" value="DNA ligase/mRNA capping enzyme"/>
    <property type="match status" value="1"/>
</dbReference>
<dbReference type="SMART" id="SM00532">
    <property type="entry name" value="LIGANc"/>
    <property type="match status" value="1"/>
</dbReference>
<feature type="non-terminal residue" evidence="2">
    <location>
        <position position="237"/>
    </location>
</feature>
<accession>A0A383D734</accession>